<protein>
    <submittedName>
        <fullName evidence="1">Uncharacterized protein</fullName>
    </submittedName>
</protein>
<sequence>MEEDHTRIFVASSELFSDFQVSISLYDVSTLDDIINQFKNELLNVLETNHFTNLIKKAKENIFHIHSKTIEDILTSESDEIFFICDHC</sequence>
<accession>A0A6C0L137</accession>
<organism evidence="1">
    <name type="scientific">viral metagenome</name>
    <dbReference type="NCBI Taxonomy" id="1070528"/>
    <lineage>
        <taxon>unclassified sequences</taxon>
        <taxon>metagenomes</taxon>
        <taxon>organismal metagenomes</taxon>
    </lineage>
</organism>
<name>A0A6C0L137_9ZZZZ</name>
<dbReference type="AlphaFoldDB" id="A0A6C0L137"/>
<proteinExistence type="predicted"/>
<reference evidence="1" key="1">
    <citation type="journal article" date="2020" name="Nature">
        <title>Giant virus diversity and host interactions through global metagenomics.</title>
        <authorList>
            <person name="Schulz F."/>
            <person name="Roux S."/>
            <person name="Paez-Espino D."/>
            <person name="Jungbluth S."/>
            <person name="Walsh D.A."/>
            <person name="Denef V.J."/>
            <person name="McMahon K.D."/>
            <person name="Konstantinidis K.T."/>
            <person name="Eloe-Fadrosh E.A."/>
            <person name="Kyrpides N.C."/>
            <person name="Woyke T."/>
        </authorList>
    </citation>
    <scope>NUCLEOTIDE SEQUENCE</scope>
    <source>
        <strain evidence="1">GVMAG-S-ERX555907-94</strain>
    </source>
</reference>
<evidence type="ECO:0000313" key="1">
    <source>
        <dbReference type="EMBL" id="QHU23273.1"/>
    </source>
</evidence>
<dbReference type="EMBL" id="MN741026">
    <property type="protein sequence ID" value="QHU23273.1"/>
    <property type="molecule type" value="Genomic_DNA"/>
</dbReference>